<dbReference type="GO" id="GO:0005634">
    <property type="term" value="C:nucleus"/>
    <property type="evidence" value="ECO:0007669"/>
    <property type="project" value="TreeGrafter"/>
</dbReference>
<feature type="domain" description="Hpc2-related" evidence="4">
    <location>
        <begin position="10"/>
        <end position="59"/>
    </location>
</feature>
<evidence type="ECO:0000313" key="6">
    <source>
        <dbReference type="EMBL" id="KAK1802742.1"/>
    </source>
</evidence>
<evidence type="ECO:0000256" key="1">
    <source>
        <dbReference type="ARBA" id="ARBA00009911"/>
    </source>
</evidence>
<keyword evidence="2" id="KW-0597">Phosphoprotein</keyword>
<dbReference type="InterPro" id="IPR026947">
    <property type="entry name" value="UBN_middle_dom"/>
</dbReference>
<gene>
    <name evidence="6" type="ORF">P4O66_021279</name>
</gene>
<proteinExistence type="inferred from homology"/>
<evidence type="ECO:0000313" key="7">
    <source>
        <dbReference type="Proteomes" id="UP001239994"/>
    </source>
</evidence>
<evidence type="ECO:0008006" key="8">
    <source>
        <dbReference type="Google" id="ProtNLM"/>
    </source>
</evidence>
<evidence type="ECO:0000259" key="4">
    <source>
        <dbReference type="Pfam" id="PF08729"/>
    </source>
</evidence>
<dbReference type="EMBL" id="JAROKS010000006">
    <property type="protein sequence ID" value="KAK1802742.1"/>
    <property type="molecule type" value="Genomic_DNA"/>
</dbReference>
<feature type="compositionally biased region" description="Basic and acidic residues" evidence="3">
    <location>
        <begin position="89"/>
        <end position="111"/>
    </location>
</feature>
<dbReference type="AlphaFoldDB" id="A0AAD9E5B6"/>
<accession>A0AAD9E5B6</accession>
<evidence type="ECO:0000259" key="5">
    <source>
        <dbReference type="Pfam" id="PF14075"/>
    </source>
</evidence>
<keyword evidence="7" id="KW-1185">Reference proteome</keyword>
<organism evidence="6 7">
    <name type="scientific">Electrophorus voltai</name>
    <dbReference type="NCBI Taxonomy" id="2609070"/>
    <lineage>
        <taxon>Eukaryota</taxon>
        <taxon>Metazoa</taxon>
        <taxon>Chordata</taxon>
        <taxon>Craniata</taxon>
        <taxon>Vertebrata</taxon>
        <taxon>Euteleostomi</taxon>
        <taxon>Actinopterygii</taxon>
        <taxon>Neopterygii</taxon>
        <taxon>Teleostei</taxon>
        <taxon>Ostariophysi</taxon>
        <taxon>Gymnotiformes</taxon>
        <taxon>Gymnotoidei</taxon>
        <taxon>Gymnotidae</taxon>
        <taxon>Electrophorus</taxon>
    </lineage>
</organism>
<protein>
    <recommendedName>
        <fullName evidence="8">Ubinuclein 1</fullName>
    </recommendedName>
</protein>
<name>A0AAD9E5B6_9TELE</name>
<dbReference type="Pfam" id="PF14075">
    <property type="entry name" value="UBN_AB"/>
    <property type="match status" value="1"/>
</dbReference>
<dbReference type="GO" id="GO:0006325">
    <property type="term" value="P:chromatin organization"/>
    <property type="evidence" value="ECO:0007669"/>
    <property type="project" value="TreeGrafter"/>
</dbReference>
<reference evidence="6" key="1">
    <citation type="submission" date="2023-03" db="EMBL/GenBank/DDBJ databases">
        <title>Electrophorus voltai genome.</title>
        <authorList>
            <person name="Bian C."/>
        </authorList>
    </citation>
    <scope>NUCLEOTIDE SEQUENCE</scope>
    <source>
        <strain evidence="6">CB-2022</strain>
        <tissue evidence="6">Muscle</tissue>
    </source>
</reference>
<evidence type="ECO:0000256" key="3">
    <source>
        <dbReference type="SAM" id="MobiDB-lite"/>
    </source>
</evidence>
<dbReference type="PANTHER" id="PTHR21669:SF12">
    <property type="entry name" value="UBINUCLEIN-1"/>
    <property type="match status" value="1"/>
</dbReference>
<comment type="caution">
    <text evidence="6">The sequence shown here is derived from an EMBL/GenBank/DDBJ whole genome shotgun (WGS) entry which is preliminary data.</text>
</comment>
<dbReference type="Proteomes" id="UP001239994">
    <property type="component" value="Unassembled WGS sequence"/>
</dbReference>
<feature type="region of interest" description="Disordered" evidence="3">
    <location>
        <begin position="88"/>
        <end position="137"/>
    </location>
</feature>
<dbReference type="Pfam" id="PF08729">
    <property type="entry name" value="HUN"/>
    <property type="match status" value="1"/>
</dbReference>
<evidence type="ECO:0000256" key="2">
    <source>
        <dbReference type="ARBA" id="ARBA00022553"/>
    </source>
</evidence>
<dbReference type="InterPro" id="IPR014840">
    <property type="entry name" value="HRD"/>
</dbReference>
<dbReference type="PANTHER" id="PTHR21669">
    <property type="entry name" value="CAPZ-INTERACTING PROTEIN AND RELATED PROTEINS"/>
    <property type="match status" value="1"/>
</dbReference>
<feature type="domain" description="Ubinuclein middle" evidence="5">
    <location>
        <begin position="239"/>
        <end position="321"/>
    </location>
</feature>
<comment type="similarity">
    <text evidence="1">Belongs to the ubinuclein family.</text>
</comment>
<sequence>MFIIGEPPTRRKDRWQDLVDMGYGYDETDSFIDNSEAYDELVPASLSTKYGGFYINSGILHFRQAFEEGEENEMDDFENNIKFKKRKLKEGEGRTNKKRKEDLQPENENSKKSTLPGMSPEEKKKKKKSTKPQSIDGMLRKFHKEKLQQLQMFNVKGSDGLPTPADWAFAIPEEAPEDPLLTLIGSASADELLQAVKAVDQDFDLDGLLTEEHSTAPPDLEENRETRVVFQPTKASVSLPEGLPPMLLLCIQELCQVTKEIEGEKKLEALAPEINNVLLHVEVKSKEFPDKVRSRIFSYLASQLSCKKTTLLKRAKKLHLLHLVSNLLCQNLE</sequence>